<dbReference type="OrthoDB" id="2766241at2759"/>
<name>A0A1Y2IQH7_TRAC3</name>
<keyword evidence="3" id="KW-1185">Reference proteome</keyword>
<protein>
    <submittedName>
        <fullName evidence="2">Uncharacterized protein</fullName>
    </submittedName>
</protein>
<organism evidence="2 3">
    <name type="scientific">Trametes coccinea (strain BRFM310)</name>
    <name type="common">Pycnoporus coccineus</name>
    <dbReference type="NCBI Taxonomy" id="1353009"/>
    <lineage>
        <taxon>Eukaryota</taxon>
        <taxon>Fungi</taxon>
        <taxon>Dikarya</taxon>
        <taxon>Basidiomycota</taxon>
        <taxon>Agaricomycotina</taxon>
        <taxon>Agaricomycetes</taxon>
        <taxon>Polyporales</taxon>
        <taxon>Polyporaceae</taxon>
        <taxon>Trametes</taxon>
    </lineage>
</organism>
<proteinExistence type="predicted"/>
<accession>A0A1Y2IQH7</accession>
<sequence length="284" mass="30778">MCELIGSGNAKTILRENGHASESQNEIVIVNANVNEQELDQKRMRELETEIGFRGGGTLRRGYMSASIVAEVSHFPFTAAHVTSALPLDATPTSMDKLTIVRNSLLHGHALPEDMSIGAREFITHTLQDVETMEFGDGEDFSSSVCSHIQDQFHPRNLLDAFSIAHTGLAVRSPEESIVNKILRLATLSAYVACNIGLRDCLDEIEVAAGIKKGTDSHEEKHEESSAVQPRHASPDVIPAVHYVAPIAPAYDTPNTILMRSSPSTHVTPPAPTLATPLEPLCSL</sequence>
<evidence type="ECO:0000313" key="3">
    <source>
        <dbReference type="Proteomes" id="UP000193067"/>
    </source>
</evidence>
<feature type="region of interest" description="Disordered" evidence="1">
    <location>
        <begin position="213"/>
        <end position="232"/>
    </location>
</feature>
<dbReference type="Proteomes" id="UP000193067">
    <property type="component" value="Unassembled WGS sequence"/>
</dbReference>
<gene>
    <name evidence="2" type="ORF">PYCCODRAFT_1495651</name>
</gene>
<feature type="compositionally biased region" description="Basic and acidic residues" evidence="1">
    <location>
        <begin position="213"/>
        <end position="225"/>
    </location>
</feature>
<evidence type="ECO:0000313" key="2">
    <source>
        <dbReference type="EMBL" id="OSD02894.1"/>
    </source>
</evidence>
<dbReference type="EMBL" id="KZ084103">
    <property type="protein sequence ID" value="OSD02894.1"/>
    <property type="molecule type" value="Genomic_DNA"/>
</dbReference>
<reference evidence="2 3" key="1">
    <citation type="journal article" date="2015" name="Biotechnol. Biofuels">
        <title>Enhanced degradation of softwood versus hardwood by the white-rot fungus Pycnoporus coccineus.</title>
        <authorList>
            <person name="Couturier M."/>
            <person name="Navarro D."/>
            <person name="Chevret D."/>
            <person name="Henrissat B."/>
            <person name="Piumi F."/>
            <person name="Ruiz-Duenas F.J."/>
            <person name="Martinez A.T."/>
            <person name="Grigoriev I.V."/>
            <person name="Riley R."/>
            <person name="Lipzen A."/>
            <person name="Berrin J.G."/>
            <person name="Master E.R."/>
            <person name="Rosso M.N."/>
        </authorList>
    </citation>
    <scope>NUCLEOTIDE SEQUENCE [LARGE SCALE GENOMIC DNA]</scope>
    <source>
        <strain evidence="2 3">BRFM310</strain>
    </source>
</reference>
<evidence type="ECO:0000256" key="1">
    <source>
        <dbReference type="SAM" id="MobiDB-lite"/>
    </source>
</evidence>
<dbReference type="AlphaFoldDB" id="A0A1Y2IQH7"/>